<dbReference type="Gene3D" id="1.20.120.450">
    <property type="entry name" value="dinb family like domain"/>
    <property type="match status" value="1"/>
</dbReference>
<dbReference type="Proteomes" id="UP000460435">
    <property type="component" value="Unassembled WGS sequence"/>
</dbReference>
<dbReference type="InterPro" id="IPR017517">
    <property type="entry name" value="Maleyloyr_isom"/>
</dbReference>
<sequence length="188" mass="20449">MEGAATPAIAVVRGIEAGQLSAPTPCSEYDVHKLLNHVLFWGPSLESAARKEVFPPPADSDRDVDLVDAGWADTYERQSRRIAASWSQPEAWEGLTQLGSPMDLPASMIGGMVMGEFVVHGWDLARASGQQVMWDDDVLAFVYQEVEKTAEQGREMGVYAERVPVPADAPVLDQILGLTGRDPTWAPT</sequence>
<dbReference type="AlphaFoldDB" id="A0A7K3M122"/>
<dbReference type="SUPFAM" id="SSF109854">
    <property type="entry name" value="DinB/YfiT-like putative metalloenzymes"/>
    <property type="match status" value="1"/>
</dbReference>
<evidence type="ECO:0000313" key="3">
    <source>
        <dbReference type="Proteomes" id="UP000460435"/>
    </source>
</evidence>
<dbReference type="GO" id="GO:0046872">
    <property type="term" value="F:metal ion binding"/>
    <property type="evidence" value="ECO:0007669"/>
    <property type="project" value="InterPro"/>
</dbReference>
<dbReference type="NCBIfam" id="TIGR03083">
    <property type="entry name" value="maleylpyruvate isomerase family mycothiol-dependent enzyme"/>
    <property type="match status" value="1"/>
</dbReference>
<dbReference type="EMBL" id="WLZY01000001">
    <property type="protein sequence ID" value="NDL56592.1"/>
    <property type="molecule type" value="Genomic_DNA"/>
</dbReference>
<name>A0A7K3M122_9ACTN</name>
<feature type="domain" description="Mycothiol-dependent maleylpyruvate isomerase metal-binding" evidence="1">
    <location>
        <begin position="10"/>
        <end position="125"/>
    </location>
</feature>
<evidence type="ECO:0000313" key="2">
    <source>
        <dbReference type="EMBL" id="NDL56592.1"/>
    </source>
</evidence>
<dbReference type="NCBIfam" id="TIGR03086">
    <property type="entry name" value="TIGR03086 family metal-binding protein"/>
    <property type="match status" value="1"/>
</dbReference>
<organism evidence="2 3">
    <name type="scientific">Phytoactinopolyspora mesophila</name>
    <dbReference type="NCBI Taxonomy" id="2650750"/>
    <lineage>
        <taxon>Bacteria</taxon>
        <taxon>Bacillati</taxon>
        <taxon>Actinomycetota</taxon>
        <taxon>Actinomycetes</taxon>
        <taxon>Jiangellales</taxon>
        <taxon>Jiangellaceae</taxon>
        <taxon>Phytoactinopolyspora</taxon>
    </lineage>
</organism>
<comment type="caution">
    <text evidence="2">The sequence shown here is derived from an EMBL/GenBank/DDBJ whole genome shotgun (WGS) entry which is preliminary data.</text>
</comment>
<dbReference type="InterPro" id="IPR034660">
    <property type="entry name" value="DinB/YfiT-like"/>
</dbReference>
<evidence type="ECO:0000259" key="1">
    <source>
        <dbReference type="Pfam" id="PF11716"/>
    </source>
</evidence>
<keyword evidence="3" id="KW-1185">Reference proteome</keyword>
<gene>
    <name evidence="2" type="ORF">F7O44_05855</name>
</gene>
<dbReference type="InterPro" id="IPR024344">
    <property type="entry name" value="MDMPI_metal-binding"/>
</dbReference>
<accession>A0A7K3M122</accession>
<proteinExistence type="predicted"/>
<dbReference type="InterPro" id="IPR017520">
    <property type="entry name" value="CHP03086"/>
</dbReference>
<reference evidence="2 3" key="1">
    <citation type="submission" date="2019-11" db="EMBL/GenBank/DDBJ databases">
        <authorList>
            <person name="Li X.-J."/>
            <person name="Feng X.-M."/>
        </authorList>
    </citation>
    <scope>NUCLEOTIDE SEQUENCE [LARGE SCALE GENOMIC DNA]</scope>
    <source>
        <strain evidence="2 3">XMNu-373</strain>
    </source>
</reference>
<protein>
    <submittedName>
        <fullName evidence="2">TIGR03086 family protein</fullName>
    </submittedName>
</protein>
<dbReference type="Pfam" id="PF11716">
    <property type="entry name" value="MDMPI_N"/>
    <property type="match status" value="1"/>
</dbReference>